<keyword evidence="3" id="KW-1185">Reference proteome</keyword>
<evidence type="ECO:0000313" key="2">
    <source>
        <dbReference type="EMBL" id="GGX69511.1"/>
    </source>
</evidence>
<protein>
    <recommendedName>
        <fullName evidence="4">Secreted protein</fullName>
    </recommendedName>
</protein>
<dbReference type="Proteomes" id="UP000600865">
    <property type="component" value="Unassembled WGS sequence"/>
</dbReference>
<gene>
    <name evidence="2" type="ORF">GCM10011309_19410</name>
</gene>
<feature type="signal peptide" evidence="1">
    <location>
        <begin position="1"/>
        <end position="33"/>
    </location>
</feature>
<accession>A0A918KMR0</accession>
<organism evidence="2 3">
    <name type="scientific">Litorimonas cladophorae</name>
    <dbReference type="NCBI Taxonomy" id="1220491"/>
    <lineage>
        <taxon>Bacteria</taxon>
        <taxon>Pseudomonadati</taxon>
        <taxon>Pseudomonadota</taxon>
        <taxon>Alphaproteobacteria</taxon>
        <taxon>Maricaulales</taxon>
        <taxon>Robiginitomaculaceae</taxon>
    </lineage>
</organism>
<sequence>MNFFSSSLQAPIKFRVIKTLGFALGVLSLTACAETQVETPLSAFHHSIQSLCGQSFQGKVISQDAVDEDWRREVLTLGPITCLSENKTSMALDVGADKSRVWSLEMMDQGQALEFKHAHTLKDGSPDPVTNYGGMASGESTATRVVFPVDQESIDNFRENGLDASVTNVWSFTLVPETSLTYELRRENREFIAVFDLTKPSP</sequence>
<reference evidence="2 3" key="1">
    <citation type="journal article" date="2014" name="Int. J. Syst. Evol. Microbiol.">
        <title>Complete genome sequence of Corynebacterium casei LMG S-19264T (=DSM 44701T), isolated from a smear-ripened cheese.</title>
        <authorList>
            <consortium name="US DOE Joint Genome Institute (JGI-PGF)"/>
            <person name="Walter F."/>
            <person name="Albersmeier A."/>
            <person name="Kalinowski J."/>
            <person name="Ruckert C."/>
        </authorList>
    </citation>
    <scope>NUCLEOTIDE SEQUENCE [LARGE SCALE GENOMIC DNA]</scope>
    <source>
        <strain evidence="2 3">KCTC 23968</strain>
    </source>
</reference>
<dbReference type="EMBL" id="BMYV01000002">
    <property type="protein sequence ID" value="GGX69511.1"/>
    <property type="molecule type" value="Genomic_DNA"/>
</dbReference>
<dbReference type="AlphaFoldDB" id="A0A918KMR0"/>
<comment type="caution">
    <text evidence="2">The sequence shown here is derived from an EMBL/GenBank/DDBJ whole genome shotgun (WGS) entry which is preliminary data.</text>
</comment>
<proteinExistence type="predicted"/>
<evidence type="ECO:0000256" key="1">
    <source>
        <dbReference type="SAM" id="SignalP"/>
    </source>
</evidence>
<feature type="chain" id="PRO_5037586885" description="Secreted protein" evidence="1">
    <location>
        <begin position="34"/>
        <end position="202"/>
    </location>
</feature>
<name>A0A918KMR0_9PROT</name>
<evidence type="ECO:0000313" key="3">
    <source>
        <dbReference type="Proteomes" id="UP000600865"/>
    </source>
</evidence>
<dbReference type="RefSeq" id="WP_189584957.1">
    <property type="nucleotide sequence ID" value="NZ_BMYV01000002.1"/>
</dbReference>
<evidence type="ECO:0008006" key="4">
    <source>
        <dbReference type="Google" id="ProtNLM"/>
    </source>
</evidence>
<keyword evidence="1" id="KW-0732">Signal</keyword>